<evidence type="ECO:0000256" key="1">
    <source>
        <dbReference type="ARBA" id="ARBA00001633"/>
    </source>
</evidence>
<dbReference type="GO" id="GO:0000162">
    <property type="term" value="P:L-tryptophan biosynthetic process"/>
    <property type="evidence" value="ECO:0007669"/>
    <property type="project" value="UniProtKB-UniRule"/>
</dbReference>
<keyword evidence="5 10" id="KW-0028">Amino-acid biosynthesis</keyword>
<dbReference type="RefSeq" id="WP_075640819.1">
    <property type="nucleotide sequence ID" value="NZ_MKIM01000028.1"/>
</dbReference>
<dbReference type="PROSITE" id="PS00614">
    <property type="entry name" value="IGPS"/>
    <property type="match status" value="1"/>
</dbReference>
<evidence type="ECO:0000313" key="12">
    <source>
        <dbReference type="EMBL" id="OLP43500.1"/>
    </source>
</evidence>
<proteinExistence type="inferred from homology"/>
<evidence type="ECO:0000256" key="6">
    <source>
        <dbReference type="ARBA" id="ARBA00022793"/>
    </source>
</evidence>
<evidence type="ECO:0000256" key="4">
    <source>
        <dbReference type="ARBA" id="ARBA00018080"/>
    </source>
</evidence>
<accession>A0A1Q8ZNN0</accession>
<gene>
    <name evidence="10" type="primary">trpC</name>
    <name evidence="12" type="ORF">BJF95_21760</name>
</gene>
<evidence type="ECO:0000256" key="10">
    <source>
        <dbReference type="HAMAP-Rule" id="MF_00134"/>
    </source>
</evidence>
<keyword evidence="8 10" id="KW-0057">Aromatic amino acid biosynthesis</keyword>
<evidence type="ECO:0000256" key="9">
    <source>
        <dbReference type="ARBA" id="ARBA00023239"/>
    </source>
</evidence>
<feature type="domain" description="Indole-3-glycerol phosphate synthase" evidence="11">
    <location>
        <begin position="5"/>
        <end position="260"/>
    </location>
</feature>
<comment type="caution">
    <text evidence="12">The sequence shown here is derived from an EMBL/GenBank/DDBJ whole genome shotgun (WGS) entry which is preliminary data.</text>
</comment>
<dbReference type="NCBIfam" id="NF001370">
    <property type="entry name" value="PRK00278.1-2"/>
    <property type="match status" value="1"/>
</dbReference>
<organism evidence="12 13">
    <name type="scientific">Rhizobium oryziradicis</name>
    <dbReference type="NCBI Taxonomy" id="1867956"/>
    <lineage>
        <taxon>Bacteria</taxon>
        <taxon>Pseudomonadati</taxon>
        <taxon>Pseudomonadota</taxon>
        <taxon>Alphaproteobacteria</taxon>
        <taxon>Hyphomicrobiales</taxon>
        <taxon>Rhizobiaceae</taxon>
        <taxon>Rhizobium/Agrobacterium group</taxon>
        <taxon>Rhizobium</taxon>
    </lineage>
</organism>
<comment type="similarity">
    <text evidence="10">Belongs to the TrpC family.</text>
</comment>
<dbReference type="Pfam" id="PF00218">
    <property type="entry name" value="IGPS"/>
    <property type="match status" value="1"/>
</dbReference>
<dbReference type="OrthoDB" id="9804217at2"/>
<keyword evidence="9 10" id="KW-0456">Lyase</keyword>
<name>A0A1Q8ZNN0_9HYPH</name>
<dbReference type="InterPro" id="IPR045186">
    <property type="entry name" value="Indole-3-glycerol_P_synth"/>
</dbReference>
<dbReference type="FunFam" id="3.20.20.70:FF:000024">
    <property type="entry name" value="Indole-3-glycerol phosphate synthase"/>
    <property type="match status" value="1"/>
</dbReference>
<dbReference type="NCBIfam" id="NF001373">
    <property type="entry name" value="PRK00278.1-6"/>
    <property type="match status" value="1"/>
</dbReference>
<evidence type="ECO:0000259" key="11">
    <source>
        <dbReference type="Pfam" id="PF00218"/>
    </source>
</evidence>
<evidence type="ECO:0000256" key="3">
    <source>
        <dbReference type="ARBA" id="ARBA00012362"/>
    </source>
</evidence>
<reference evidence="12 13" key="1">
    <citation type="submission" date="2016-09" db="EMBL/GenBank/DDBJ databases">
        <title>Rhizobium oryziradicis sp. nov., isolated from the root of rice.</title>
        <authorList>
            <person name="Zhao J."/>
            <person name="Zhang X."/>
        </authorList>
    </citation>
    <scope>NUCLEOTIDE SEQUENCE [LARGE SCALE GENOMIC DNA]</scope>
    <source>
        <strain evidence="12 13">N19</strain>
    </source>
</reference>
<dbReference type="GO" id="GO:0004640">
    <property type="term" value="F:phosphoribosylanthranilate isomerase activity"/>
    <property type="evidence" value="ECO:0007669"/>
    <property type="project" value="TreeGrafter"/>
</dbReference>
<dbReference type="Proteomes" id="UP000186894">
    <property type="component" value="Unassembled WGS sequence"/>
</dbReference>
<dbReference type="InterPro" id="IPR001468">
    <property type="entry name" value="Indole-3-GlycerolPSynthase_CS"/>
</dbReference>
<keyword evidence="6 10" id="KW-0210">Decarboxylase</keyword>
<protein>
    <recommendedName>
        <fullName evidence="4 10">Indole-3-glycerol phosphate synthase</fullName>
        <shortName evidence="10">IGPS</shortName>
        <ecNumber evidence="3 10">4.1.1.48</ecNumber>
    </recommendedName>
</protein>
<keyword evidence="7 10" id="KW-0822">Tryptophan biosynthesis</keyword>
<dbReference type="PANTHER" id="PTHR22854:SF2">
    <property type="entry name" value="INDOLE-3-GLYCEROL-PHOSPHATE SYNTHASE"/>
    <property type="match status" value="1"/>
</dbReference>
<dbReference type="InterPro" id="IPR013798">
    <property type="entry name" value="Indole-3-glycerol_P_synth_dom"/>
</dbReference>
<dbReference type="HAMAP" id="MF_00134_B">
    <property type="entry name" value="IGPS_B"/>
    <property type="match status" value="1"/>
</dbReference>
<dbReference type="InterPro" id="IPR013785">
    <property type="entry name" value="Aldolase_TIM"/>
</dbReference>
<dbReference type="GO" id="GO:0004425">
    <property type="term" value="F:indole-3-glycerol-phosphate synthase activity"/>
    <property type="evidence" value="ECO:0007669"/>
    <property type="project" value="UniProtKB-UniRule"/>
</dbReference>
<dbReference type="NCBIfam" id="NF001377">
    <property type="entry name" value="PRK00278.2-4"/>
    <property type="match status" value="1"/>
</dbReference>
<dbReference type="EMBL" id="MKIM01000028">
    <property type="protein sequence ID" value="OLP43500.1"/>
    <property type="molecule type" value="Genomic_DNA"/>
</dbReference>
<dbReference type="SUPFAM" id="SSF51366">
    <property type="entry name" value="Ribulose-phoshate binding barrel"/>
    <property type="match status" value="1"/>
</dbReference>
<dbReference type="CDD" id="cd00331">
    <property type="entry name" value="IGPS"/>
    <property type="match status" value="1"/>
</dbReference>
<dbReference type="UniPathway" id="UPA00035">
    <property type="reaction ID" value="UER00043"/>
</dbReference>
<comment type="catalytic activity">
    <reaction evidence="1 10">
        <text>1-(2-carboxyphenylamino)-1-deoxy-D-ribulose 5-phosphate + H(+) = (1S,2R)-1-C-(indol-3-yl)glycerol 3-phosphate + CO2 + H2O</text>
        <dbReference type="Rhea" id="RHEA:23476"/>
        <dbReference type="ChEBI" id="CHEBI:15377"/>
        <dbReference type="ChEBI" id="CHEBI:15378"/>
        <dbReference type="ChEBI" id="CHEBI:16526"/>
        <dbReference type="ChEBI" id="CHEBI:58613"/>
        <dbReference type="ChEBI" id="CHEBI:58866"/>
        <dbReference type="EC" id="4.1.1.48"/>
    </reaction>
</comment>
<dbReference type="PANTHER" id="PTHR22854">
    <property type="entry name" value="TRYPTOPHAN BIOSYNTHESIS PROTEIN"/>
    <property type="match status" value="1"/>
</dbReference>
<evidence type="ECO:0000256" key="7">
    <source>
        <dbReference type="ARBA" id="ARBA00022822"/>
    </source>
</evidence>
<dbReference type="InterPro" id="IPR011060">
    <property type="entry name" value="RibuloseP-bd_barrel"/>
</dbReference>
<dbReference type="AlphaFoldDB" id="A0A1Q8ZNN0"/>
<dbReference type="EC" id="4.1.1.48" evidence="3 10"/>
<evidence type="ECO:0000256" key="2">
    <source>
        <dbReference type="ARBA" id="ARBA00004696"/>
    </source>
</evidence>
<keyword evidence="13" id="KW-1185">Reference proteome</keyword>
<dbReference type="STRING" id="1867956.BJF95_21760"/>
<evidence type="ECO:0000313" key="13">
    <source>
        <dbReference type="Proteomes" id="UP000186894"/>
    </source>
</evidence>
<evidence type="ECO:0000256" key="5">
    <source>
        <dbReference type="ARBA" id="ARBA00022605"/>
    </source>
</evidence>
<comment type="pathway">
    <text evidence="2 10">Amino-acid biosynthesis; L-tryptophan biosynthesis; L-tryptophan from chorismate: step 4/5.</text>
</comment>
<evidence type="ECO:0000256" key="8">
    <source>
        <dbReference type="ARBA" id="ARBA00023141"/>
    </source>
</evidence>
<dbReference type="Gene3D" id="3.20.20.70">
    <property type="entry name" value="Aldolase class I"/>
    <property type="match status" value="1"/>
</dbReference>
<sequence length="271" mass="28929">MSDILTKIEAYKREEIAAAKAAISIADIKAKAADQPPARGFYNALKTRQANGQFGLIAEIKKASPSKGLIRPDFDPPALAKAYETGGAACLSVLTDAPSFQGAPEFLVAARDACALPALRKDFMFDAYQVFEARAWGADCILLIMASLNDAEAADLEGQALALGMDVLIEVHDEAELERALKLTSPLVGINNRNLRTFEVDLAVSERLSSMVPADRLLVGESGIFTHADCQRLQAVNISTFLVGESLMRKDDVASATRALLTGSSNSIAAE</sequence>